<dbReference type="SUPFAM" id="SSF52266">
    <property type="entry name" value="SGNH hydrolase"/>
    <property type="match status" value="1"/>
</dbReference>
<protein>
    <recommendedName>
        <fullName evidence="2">SGNH hydrolase-type esterase domain-containing protein</fullName>
    </recommendedName>
</protein>
<dbReference type="KEGG" id="lmoi:VV02_24305"/>
<dbReference type="AlphaFoldDB" id="A0A0K1JNV2"/>
<dbReference type="PANTHER" id="PTHR43784">
    <property type="entry name" value="GDSL-LIKE LIPASE/ACYLHYDROLASE, PUTATIVE (AFU_ORTHOLOGUE AFUA_2G00820)-RELATED"/>
    <property type="match status" value="1"/>
</dbReference>
<organism evidence="3 4">
    <name type="scientific">Luteipulveratus mongoliensis</name>
    <dbReference type="NCBI Taxonomy" id="571913"/>
    <lineage>
        <taxon>Bacteria</taxon>
        <taxon>Bacillati</taxon>
        <taxon>Actinomycetota</taxon>
        <taxon>Actinomycetes</taxon>
        <taxon>Micrococcales</taxon>
        <taxon>Dermacoccaceae</taxon>
        <taxon>Luteipulveratus</taxon>
    </lineage>
</organism>
<dbReference type="InterPro" id="IPR013830">
    <property type="entry name" value="SGNH_hydro"/>
</dbReference>
<feature type="signal peptide" evidence="1">
    <location>
        <begin position="1"/>
        <end position="21"/>
    </location>
</feature>
<gene>
    <name evidence="3" type="ORF">VV02_24305</name>
</gene>
<evidence type="ECO:0000313" key="3">
    <source>
        <dbReference type="EMBL" id="AKU18245.1"/>
    </source>
</evidence>
<dbReference type="Gene3D" id="3.40.50.1110">
    <property type="entry name" value="SGNH hydrolase"/>
    <property type="match status" value="1"/>
</dbReference>
<accession>A0A0K1JNV2</accession>
<feature type="chain" id="PRO_5005462118" description="SGNH hydrolase-type esterase domain-containing protein" evidence="1">
    <location>
        <begin position="22"/>
        <end position="414"/>
    </location>
</feature>
<proteinExistence type="predicted"/>
<dbReference type="Pfam" id="PF13472">
    <property type="entry name" value="Lipase_GDSL_2"/>
    <property type="match status" value="1"/>
</dbReference>
<keyword evidence="4" id="KW-1185">Reference proteome</keyword>
<sequence>MAASCGSALGLLVIAGSPARATTLAVDTDYARATWIGAYGASPGFSNPLGVHLSTMRNIVVPHSSGPAARVRLTNRFGKSPLTINATYLGQSSAGGARLISGSNHQVTFNGGGTTVTIPAGTDVVSDPVRLPVKAFQPLAVSLFALTTPATTEHFDAHQVSWMSVGDWSSNENGLPFLVPNVLQPFVSGVDVASTRQGRTIVTLGDSITDGFHSLPMELTTLGANQRYPDFLARRLLAAGHDDVGVVNAGISGNQVTRDASSLGQNVLGYGPSARHRFDRDVLDVPGVSDVIIMEGTNDLGTDPAQPATAIIAGLTDLVRRGHAAGVRVHLGTIPPRGDVAPDRIEILNAVNDWIRRQHIADSVIDFHRALAAPGQPDTLDPAYDSGDKLHPNPAGYAAMAAAIPLSTVIGQDR</sequence>
<dbReference type="PANTHER" id="PTHR43784:SF2">
    <property type="entry name" value="GDSL-LIKE LIPASE_ACYLHYDROLASE, PUTATIVE (AFU_ORTHOLOGUE AFUA_2G00820)-RELATED"/>
    <property type="match status" value="1"/>
</dbReference>
<keyword evidence="1" id="KW-0732">Signal</keyword>
<name>A0A0K1JNV2_9MICO</name>
<dbReference type="InterPro" id="IPR053140">
    <property type="entry name" value="GDSL_Rv0518-like"/>
</dbReference>
<dbReference type="STRING" id="571913.VV02_24305"/>
<dbReference type="Proteomes" id="UP000066480">
    <property type="component" value="Chromosome"/>
</dbReference>
<evidence type="ECO:0000313" key="4">
    <source>
        <dbReference type="Proteomes" id="UP000066480"/>
    </source>
</evidence>
<evidence type="ECO:0000256" key="1">
    <source>
        <dbReference type="SAM" id="SignalP"/>
    </source>
</evidence>
<reference evidence="3 4" key="1">
    <citation type="submission" date="2015-03" db="EMBL/GenBank/DDBJ databases">
        <title>Luteipulveratus halotolerans sp. nov., a novel actinobacterium (Dermacoccaceae) from Sarawak, Malaysia.</title>
        <authorList>
            <person name="Juboi H."/>
            <person name="Basik A."/>
            <person name="Shamsul S.S."/>
            <person name="Arnold P."/>
            <person name="Schmitt E.K."/>
            <person name="Sanglier J.-J."/>
            <person name="Yeo T."/>
        </authorList>
    </citation>
    <scope>NUCLEOTIDE SEQUENCE [LARGE SCALE GENOMIC DNA]</scope>
    <source>
        <strain evidence="3 4">MN07-A0370</strain>
    </source>
</reference>
<dbReference type="EMBL" id="CP011112">
    <property type="protein sequence ID" value="AKU18245.1"/>
    <property type="molecule type" value="Genomic_DNA"/>
</dbReference>
<evidence type="ECO:0000259" key="2">
    <source>
        <dbReference type="Pfam" id="PF13472"/>
    </source>
</evidence>
<feature type="domain" description="SGNH hydrolase-type esterase" evidence="2">
    <location>
        <begin position="204"/>
        <end position="399"/>
    </location>
</feature>
<dbReference type="InterPro" id="IPR036514">
    <property type="entry name" value="SGNH_hydro_sf"/>
</dbReference>